<dbReference type="SFLD" id="SFLDF00027">
    <property type="entry name" value="p-type_atpase"/>
    <property type="match status" value="1"/>
</dbReference>
<dbReference type="GO" id="GO:0012505">
    <property type="term" value="C:endomembrane system"/>
    <property type="evidence" value="ECO:0007669"/>
    <property type="project" value="UniProtKB-SubCell"/>
</dbReference>
<dbReference type="GO" id="GO:0046872">
    <property type="term" value="F:metal ion binding"/>
    <property type="evidence" value="ECO:0007669"/>
    <property type="project" value="UniProtKB-KW"/>
</dbReference>
<dbReference type="Pfam" id="PF00690">
    <property type="entry name" value="Cation_ATPase_N"/>
    <property type="match status" value="1"/>
</dbReference>
<feature type="transmembrane region" description="Helical" evidence="11">
    <location>
        <begin position="775"/>
        <end position="798"/>
    </location>
</feature>
<dbReference type="InterPro" id="IPR004014">
    <property type="entry name" value="ATPase_P-typ_cation-transptr_N"/>
</dbReference>
<dbReference type="PRINTS" id="PR00119">
    <property type="entry name" value="CATATPASE"/>
</dbReference>
<dbReference type="eggNOG" id="KOG0204">
    <property type="taxonomic scope" value="Eukaryota"/>
</dbReference>
<dbReference type="SFLD" id="SFLDG00002">
    <property type="entry name" value="C1.7:_P-type_atpase_like"/>
    <property type="match status" value="1"/>
</dbReference>
<feature type="transmembrane region" description="Helical" evidence="11">
    <location>
        <begin position="818"/>
        <end position="837"/>
    </location>
</feature>
<evidence type="ECO:0000256" key="9">
    <source>
        <dbReference type="ARBA" id="ARBA00023136"/>
    </source>
</evidence>
<comment type="subcellular location">
    <subcellularLocation>
        <location evidence="1">Endomembrane system</location>
        <topology evidence="1">Multi-pass membrane protein</topology>
    </subcellularLocation>
</comment>
<keyword evidence="6" id="KW-0460">Magnesium</keyword>
<dbReference type="InterPro" id="IPR023299">
    <property type="entry name" value="ATPase_P-typ_cyto_dom_N"/>
</dbReference>
<dbReference type="SMART" id="SM00831">
    <property type="entry name" value="Cation_ATPase_N"/>
    <property type="match status" value="1"/>
</dbReference>
<gene>
    <name evidence="13" type="ORF">MONBRDRAFT_33171</name>
</gene>
<feature type="transmembrane region" description="Helical" evidence="11">
    <location>
        <begin position="262"/>
        <end position="280"/>
    </location>
</feature>
<evidence type="ECO:0000256" key="8">
    <source>
        <dbReference type="ARBA" id="ARBA00022989"/>
    </source>
</evidence>
<evidence type="ECO:0000256" key="5">
    <source>
        <dbReference type="ARBA" id="ARBA00022840"/>
    </source>
</evidence>
<evidence type="ECO:0000256" key="3">
    <source>
        <dbReference type="ARBA" id="ARBA00022723"/>
    </source>
</evidence>
<dbReference type="InterPro" id="IPR006068">
    <property type="entry name" value="ATPase_P-typ_cation-transptr_C"/>
</dbReference>
<dbReference type="GeneID" id="5892572"/>
<feature type="compositionally biased region" description="Low complexity" evidence="10">
    <location>
        <begin position="1051"/>
        <end position="1063"/>
    </location>
</feature>
<dbReference type="GO" id="GO:0005524">
    <property type="term" value="F:ATP binding"/>
    <property type="evidence" value="ECO:0007669"/>
    <property type="project" value="UniProtKB-KW"/>
</dbReference>
<evidence type="ECO:0000259" key="12">
    <source>
        <dbReference type="SMART" id="SM00831"/>
    </source>
</evidence>
<evidence type="ECO:0000256" key="6">
    <source>
        <dbReference type="ARBA" id="ARBA00022842"/>
    </source>
</evidence>
<feature type="region of interest" description="Disordered" evidence="10">
    <location>
        <begin position="982"/>
        <end position="1002"/>
    </location>
</feature>
<dbReference type="InParanoid" id="A9V3G8"/>
<dbReference type="SUPFAM" id="SSF56784">
    <property type="entry name" value="HAD-like"/>
    <property type="match status" value="1"/>
</dbReference>
<dbReference type="PANTHER" id="PTHR24093">
    <property type="entry name" value="CATION TRANSPORTING ATPASE"/>
    <property type="match status" value="1"/>
</dbReference>
<dbReference type="InterPro" id="IPR008250">
    <property type="entry name" value="ATPase_P-typ_transduc_dom_A_sf"/>
</dbReference>
<feature type="domain" description="Cation-transporting P-type ATPase N-terminal" evidence="12">
    <location>
        <begin position="25"/>
        <end position="97"/>
    </location>
</feature>
<dbReference type="Proteomes" id="UP000001357">
    <property type="component" value="Unassembled WGS sequence"/>
</dbReference>
<evidence type="ECO:0000256" key="1">
    <source>
        <dbReference type="ARBA" id="ARBA00004127"/>
    </source>
</evidence>
<dbReference type="PANTHER" id="PTHR24093:SF369">
    <property type="entry name" value="CALCIUM-TRANSPORTING ATPASE"/>
    <property type="match status" value="1"/>
</dbReference>
<feature type="compositionally biased region" description="Polar residues" evidence="10">
    <location>
        <begin position="1018"/>
        <end position="1039"/>
    </location>
</feature>
<dbReference type="GO" id="GO:0005886">
    <property type="term" value="C:plasma membrane"/>
    <property type="evidence" value="ECO:0000318"/>
    <property type="project" value="GO_Central"/>
</dbReference>
<dbReference type="NCBIfam" id="TIGR01494">
    <property type="entry name" value="ATPase_P-type"/>
    <property type="match status" value="2"/>
</dbReference>
<keyword evidence="7" id="KW-1278">Translocase</keyword>
<feature type="transmembrane region" description="Helical" evidence="11">
    <location>
        <begin position="300"/>
        <end position="328"/>
    </location>
</feature>
<evidence type="ECO:0000256" key="7">
    <source>
        <dbReference type="ARBA" id="ARBA00022967"/>
    </source>
</evidence>
<feature type="transmembrane region" description="Helical" evidence="11">
    <location>
        <begin position="927"/>
        <end position="948"/>
    </location>
</feature>
<dbReference type="PRINTS" id="PR00120">
    <property type="entry name" value="HATPASE"/>
</dbReference>
<dbReference type="Gene3D" id="3.40.50.1000">
    <property type="entry name" value="HAD superfamily/HAD-like"/>
    <property type="match status" value="1"/>
</dbReference>
<dbReference type="OMA" id="MINVHDI"/>
<keyword evidence="3" id="KW-0479">Metal-binding</keyword>
<keyword evidence="4" id="KW-0547">Nucleotide-binding</keyword>
<dbReference type="Pfam" id="PF13246">
    <property type="entry name" value="Cation_ATPase"/>
    <property type="match status" value="1"/>
</dbReference>
<evidence type="ECO:0000256" key="2">
    <source>
        <dbReference type="ARBA" id="ARBA00022692"/>
    </source>
</evidence>
<feature type="transmembrane region" description="Helical" evidence="11">
    <location>
        <begin position="104"/>
        <end position="125"/>
    </location>
</feature>
<dbReference type="Pfam" id="PF00122">
    <property type="entry name" value="E1-E2_ATPase"/>
    <property type="match status" value="1"/>
</dbReference>
<dbReference type="InterPro" id="IPR036412">
    <property type="entry name" value="HAD-like_sf"/>
</dbReference>
<dbReference type="FunFam" id="2.70.150.10:FF:000029">
    <property type="entry name" value="Calcium-transporting ATPase"/>
    <property type="match status" value="1"/>
</dbReference>
<dbReference type="InterPro" id="IPR059000">
    <property type="entry name" value="ATPase_P-type_domA"/>
</dbReference>
<dbReference type="Gene3D" id="1.20.1110.10">
    <property type="entry name" value="Calcium-transporting ATPase, transmembrane domain"/>
    <property type="match status" value="1"/>
</dbReference>
<dbReference type="GO" id="GO:0005388">
    <property type="term" value="F:P-type calcium transporter activity"/>
    <property type="evidence" value="ECO:0000318"/>
    <property type="project" value="GO_Central"/>
</dbReference>
<dbReference type="Gene3D" id="2.70.150.10">
    <property type="entry name" value="Calcium-transporting ATPase, cytoplasmic transduction domain A"/>
    <property type="match status" value="1"/>
</dbReference>
<dbReference type="KEGG" id="mbr:MONBRDRAFT_33171"/>
<evidence type="ECO:0000313" key="14">
    <source>
        <dbReference type="Proteomes" id="UP000001357"/>
    </source>
</evidence>
<name>A9V3G8_MONBE</name>
<dbReference type="InterPro" id="IPR023214">
    <property type="entry name" value="HAD_sf"/>
</dbReference>
<sequence length="1154" mass="126020">MGASKIPVKDLYGMVDPKSAEKLAELGGLDAIAKKLDSNTERGLSADKVDENRAIYGINKLPDVKFRSFIMLVWDALHDRTLIMLIIAACISLAVGMSTEGPELGWKDGVAVLVAVVLVVCINSGNDYQKEKQFRALNEAKNDHPVSVVRDGRTQRISIYDIVVGDIVVLQTGDIIPADGVFVSGEGVEADESSATGESGNVKKNADREPIFLSGTQIAAGNAKMLAICVGEQSFYGQVMLALRTPDEDTPLQEKLSRLADAIGNFGIIAAVFIFVIQMIKYFAINGSDLDGDETGNNVVGFLVIAISIVVVAVPEGLPLAVTIALGYSSQHMMRDHNLVRHLEACETMGGATTICSDKTGTLTQNKMAVVQGMALDKTFEQDRKGQPSGAGRAEPWPVDKQGQSQSLSTDAIKMFLDALALNSTAYRSENNEGEITFVGSKTETALLEFAELYGCDFELRRSAVDIAKSFPFSSDMKRMSVVVKQSFLEGNEQLTFHTKGAAEVVLKMCDRYITPEGKIETMSDDKRQEYEKLLANLNEQALRAICIAARGVDSADKDITLDDKPNLVCMAIAGIQDPLRPEVRDAVRRCQEAGVVVRMVTGDALAIAKSIGKDCGLFDETKDHVCLEGPKFREMTPAQIQEILPKLRILARSSPTDKFKLVSALQERREVVAVTGDGVNDGPALKKADVGFSMGLTGTDAAKEASAIVLMDDNFASIVNAIKWGRGIFDNIRKFLQFQLTVNFVAIIIVFVSIMADPEGRVDSAAVKPVQLLWINIIMDSFAALALATELPTVELLKFKPYDRNEPLFTRFVQRRMCFQIVMQSITLLTILFAGARWFDSMKEPGNTEKTQFSRQHYTIVFNTFVFSSLFNQLNCRKLRGELNVFAGLTRHVVFVVVWIISVIIQILIVEFGGDFVEVSRLEPHQWGGCIVAAAFVFVWSTIFNLLPKSITTGDWPWWTSVLDAVARCLPCLKSCHNPDKHDEQNYVSDDQDSQGQDTEPVQAHDLDAPAAAATGHQGSNDAALKSQSEAAPSSTNGGRRGSEHDQLLSSSTQAAASSGAHAMHPAALRLLSPDGRSSSLSHVEVDIKPDASPQLRRALTLQSERMSLDAEARARHRWQQAVQDMLSVATVDEVDVSLLYIFPSRACLHALP</sequence>
<reference evidence="13 14" key="1">
    <citation type="journal article" date="2008" name="Nature">
        <title>The genome of the choanoflagellate Monosiga brevicollis and the origin of metazoans.</title>
        <authorList>
            <consortium name="JGI Sequencing"/>
            <person name="King N."/>
            <person name="Westbrook M.J."/>
            <person name="Young S.L."/>
            <person name="Kuo A."/>
            <person name="Abedin M."/>
            <person name="Chapman J."/>
            <person name="Fairclough S."/>
            <person name="Hellsten U."/>
            <person name="Isogai Y."/>
            <person name="Letunic I."/>
            <person name="Marr M."/>
            <person name="Pincus D."/>
            <person name="Putnam N."/>
            <person name="Rokas A."/>
            <person name="Wright K.J."/>
            <person name="Zuzow R."/>
            <person name="Dirks W."/>
            <person name="Good M."/>
            <person name="Goodstein D."/>
            <person name="Lemons D."/>
            <person name="Li W."/>
            <person name="Lyons J.B."/>
            <person name="Morris A."/>
            <person name="Nichols S."/>
            <person name="Richter D.J."/>
            <person name="Salamov A."/>
            <person name="Bork P."/>
            <person name="Lim W.A."/>
            <person name="Manning G."/>
            <person name="Miller W.T."/>
            <person name="McGinnis W."/>
            <person name="Shapiro H."/>
            <person name="Tjian R."/>
            <person name="Grigoriev I.V."/>
            <person name="Rokhsar D."/>
        </authorList>
    </citation>
    <scope>NUCLEOTIDE SEQUENCE [LARGE SCALE GENOMIC DNA]</scope>
    <source>
        <strain evidence="14">MX1 / ATCC 50154</strain>
    </source>
</reference>
<dbReference type="InterPro" id="IPR018303">
    <property type="entry name" value="ATPase_P-typ_P_site"/>
</dbReference>
<keyword evidence="2 11" id="KW-0812">Transmembrane</keyword>
<feature type="transmembrane region" description="Helical" evidence="11">
    <location>
        <begin position="736"/>
        <end position="755"/>
    </location>
</feature>
<feature type="region of interest" description="Disordered" evidence="10">
    <location>
        <begin position="381"/>
        <end position="404"/>
    </location>
</feature>
<dbReference type="SFLD" id="SFLDS00003">
    <property type="entry name" value="Haloacid_Dehalogenase"/>
    <property type="match status" value="1"/>
</dbReference>
<dbReference type="InterPro" id="IPR001757">
    <property type="entry name" value="P_typ_ATPase"/>
</dbReference>
<accession>A9V3G8</accession>
<dbReference type="InterPro" id="IPR023298">
    <property type="entry name" value="ATPase_P-typ_TM_dom_sf"/>
</dbReference>
<dbReference type="FunFam" id="3.40.50.1000:FF:000193">
    <property type="entry name" value="Plasma membrane calcium-transporting ATPase 2"/>
    <property type="match status" value="1"/>
</dbReference>
<feature type="transmembrane region" description="Helical" evidence="11">
    <location>
        <begin position="894"/>
        <end position="915"/>
    </location>
</feature>
<dbReference type="EMBL" id="CH991557">
    <property type="protein sequence ID" value="EDQ87811.1"/>
    <property type="molecule type" value="Genomic_DNA"/>
</dbReference>
<evidence type="ECO:0000313" key="13">
    <source>
        <dbReference type="EMBL" id="EDQ87811.1"/>
    </source>
</evidence>
<feature type="region of interest" description="Disordered" evidence="10">
    <location>
        <begin position="1014"/>
        <end position="1063"/>
    </location>
</feature>
<dbReference type="Gene3D" id="3.40.1110.10">
    <property type="entry name" value="Calcium-transporting ATPase, cytoplasmic domain N"/>
    <property type="match status" value="1"/>
</dbReference>
<dbReference type="SUPFAM" id="SSF81665">
    <property type="entry name" value="Calcium ATPase, transmembrane domain M"/>
    <property type="match status" value="1"/>
</dbReference>
<dbReference type="SUPFAM" id="SSF81653">
    <property type="entry name" value="Calcium ATPase, transduction domain A"/>
    <property type="match status" value="1"/>
</dbReference>
<feature type="transmembrane region" description="Helical" evidence="11">
    <location>
        <begin position="81"/>
        <end position="98"/>
    </location>
</feature>
<dbReference type="GO" id="GO:0006874">
    <property type="term" value="P:intracellular calcium ion homeostasis"/>
    <property type="evidence" value="ECO:0000318"/>
    <property type="project" value="GO_Central"/>
</dbReference>
<keyword evidence="8 11" id="KW-1133">Transmembrane helix</keyword>
<proteinExistence type="predicted"/>
<dbReference type="PROSITE" id="PS00154">
    <property type="entry name" value="ATPASE_E1_E2"/>
    <property type="match status" value="1"/>
</dbReference>
<evidence type="ECO:0000256" key="4">
    <source>
        <dbReference type="ARBA" id="ARBA00022741"/>
    </source>
</evidence>
<evidence type="ECO:0000256" key="11">
    <source>
        <dbReference type="SAM" id="Phobius"/>
    </source>
</evidence>
<keyword evidence="9 11" id="KW-0472">Membrane</keyword>
<dbReference type="InterPro" id="IPR044492">
    <property type="entry name" value="P_typ_ATPase_HD_dom"/>
</dbReference>
<dbReference type="STRING" id="81824.A9V3G8"/>
<keyword evidence="14" id="KW-1185">Reference proteome</keyword>
<feature type="compositionally biased region" description="Polar residues" evidence="10">
    <location>
        <begin position="987"/>
        <end position="1001"/>
    </location>
</feature>
<dbReference type="GO" id="GO:0016887">
    <property type="term" value="F:ATP hydrolysis activity"/>
    <property type="evidence" value="ECO:0007669"/>
    <property type="project" value="InterPro"/>
</dbReference>
<organism evidence="13 14">
    <name type="scientific">Monosiga brevicollis</name>
    <name type="common">Choanoflagellate</name>
    <dbReference type="NCBI Taxonomy" id="81824"/>
    <lineage>
        <taxon>Eukaryota</taxon>
        <taxon>Choanoflagellata</taxon>
        <taxon>Craspedida</taxon>
        <taxon>Salpingoecidae</taxon>
        <taxon>Monosiga</taxon>
    </lineage>
</organism>
<dbReference type="RefSeq" id="XP_001747344.1">
    <property type="nucleotide sequence ID" value="XM_001747292.1"/>
</dbReference>
<dbReference type="AlphaFoldDB" id="A9V3G8"/>
<evidence type="ECO:0000256" key="10">
    <source>
        <dbReference type="SAM" id="MobiDB-lite"/>
    </source>
</evidence>
<dbReference type="CDD" id="cd02081">
    <property type="entry name" value="P-type_ATPase_Ca_PMCA-like"/>
    <property type="match status" value="1"/>
</dbReference>
<feature type="transmembrane region" description="Helical" evidence="11">
    <location>
        <begin position="857"/>
        <end position="873"/>
    </location>
</feature>
<dbReference type="Pfam" id="PF00689">
    <property type="entry name" value="Cation_ATPase_C"/>
    <property type="match status" value="1"/>
</dbReference>
<dbReference type="SUPFAM" id="SSF81660">
    <property type="entry name" value="Metal cation-transporting ATPase, ATP-binding domain N"/>
    <property type="match status" value="1"/>
</dbReference>
<protein>
    <recommendedName>
        <fullName evidence="12">Cation-transporting P-type ATPase N-terminal domain-containing protein</fullName>
    </recommendedName>
</protein>
<keyword evidence="5" id="KW-0067">ATP-binding</keyword>